<evidence type="ECO:0000313" key="1">
    <source>
        <dbReference type="EMBL" id="ACR33830.1"/>
    </source>
</evidence>
<name>C4IY30_MAIZE</name>
<dbReference type="EMBL" id="BT083477">
    <property type="protein sequence ID" value="ACR33830.1"/>
    <property type="molecule type" value="mRNA"/>
</dbReference>
<reference evidence="1" key="2">
    <citation type="submission" date="2012-06" db="EMBL/GenBank/DDBJ databases">
        <authorList>
            <person name="Yu Y."/>
            <person name="Currie J."/>
            <person name="Lomeli R."/>
            <person name="Angelova A."/>
            <person name="Collura K."/>
            <person name="Wissotski M."/>
            <person name="Campos D."/>
            <person name="Kudrna D."/>
            <person name="Golser W."/>
            <person name="Ashely E."/>
            <person name="Descour A."/>
            <person name="Fernandes J."/>
            <person name="Soderlund C."/>
            <person name="Walbot V."/>
        </authorList>
    </citation>
    <scope>NUCLEOTIDE SEQUENCE</scope>
    <source>
        <strain evidence="1">B73</strain>
    </source>
</reference>
<accession>C4IY30</accession>
<organism evidence="1">
    <name type="scientific">Zea mays</name>
    <name type="common">Maize</name>
    <dbReference type="NCBI Taxonomy" id="4577"/>
    <lineage>
        <taxon>Eukaryota</taxon>
        <taxon>Viridiplantae</taxon>
        <taxon>Streptophyta</taxon>
        <taxon>Embryophyta</taxon>
        <taxon>Tracheophyta</taxon>
        <taxon>Spermatophyta</taxon>
        <taxon>Magnoliopsida</taxon>
        <taxon>Liliopsida</taxon>
        <taxon>Poales</taxon>
        <taxon>Poaceae</taxon>
        <taxon>PACMAD clade</taxon>
        <taxon>Panicoideae</taxon>
        <taxon>Andropogonodae</taxon>
        <taxon>Andropogoneae</taxon>
        <taxon>Tripsacinae</taxon>
        <taxon>Zea</taxon>
    </lineage>
</organism>
<proteinExistence type="evidence at transcript level"/>
<sequence>MRQGDTLRHCSLHSSQDPTPQQYLQMIFQITYLHGLADISCCLHGLATECAYAMYRMLNYRCRLRSMGGCNRLTGKLLSISTQ</sequence>
<dbReference type="AlphaFoldDB" id="C4IY30"/>
<protein>
    <submittedName>
        <fullName evidence="1">Uncharacterized protein</fullName>
    </submittedName>
</protein>
<reference evidence="1" key="1">
    <citation type="journal article" date="2009" name="PLoS Genet.">
        <title>Sequencing, mapping, and analysis of 27,455 maize full-length cDNAs.</title>
        <authorList>
            <person name="Soderlund C."/>
            <person name="Descour A."/>
            <person name="Kudrna D."/>
            <person name="Bomhoff M."/>
            <person name="Boyd L."/>
            <person name="Currie J."/>
            <person name="Angelova A."/>
            <person name="Collura K."/>
            <person name="Wissotski M."/>
            <person name="Ashley E."/>
            <person name="Morrow D."/>
            <person name="Fernandes J."/>
            <person name="Walbot V."/>
            <person name="Yu Y."/>
        </authorList>
    </citation>
    <scope>NUCLEOTIDE SEQUENCE</scope>
    <source>
        <strain evidence="1">B73</strain>
    </source>
</reference>